<keyword evidence="1" id="KW-0813">Transport</keyword>
<dbReference type="GeneID" id="17109645"/>
<dbReference type="Gene3D" id="3.30.70.20">
    <property type="match status" value="1"/>
</dbReference>
<dbReference type="STRING" id="1198449.ACAM_0080"/>
<keyword evidence="7" id="KW-1185">Reference proteome</keyword>
<name>U3TDW3_9CREN</name>
<keyword evidence="3" id="KW-0249">Electron transport</keyword>
<evidence type="ECO:0000256" key="2">
    <source>
        <dbReference type="ARBA" id="ARBA00022723"/>
    </source>
</evidence>
<dbReference type="KEGG" id="acj:ACAM_0080"/>
<dbReference type="eggNOG" id="arCOG00349">
    <property type="taxonomic scope" value="Archaea"/>
</dbReference>
<sequence>MGKAKVRVAIESREDCIPDFVCVAVCPEVFERHGDGRARVKGGLDAGVFDASLEACALEAASLCPRGIIKVYRVDGDG</sequence>
<evidence type="ECO:0000256" key="3">
    <source>
        <dbReference type="ARBA" id="ARBA00022982"/>
    </source>
</evidence>
<dbReference type="GO" id="GO:0051536">
    <property type="term" value="F:iron-sulfur cluster binding"/>
    <property type="evidence" value="ECO:0007669"/>
    <property type="project" value="UniProtKB-KW"/>
</dbReference>
<dbReference type="RefSeq" id="WP_022540830.1">
    <property type="nucleotide sequence ID" value="NC_022521.1"/>
</dbReference>
<organism evidence="6 7">
    <name type="scientific">Aeropyrum camini SY1 = JCM 12091</name>
    <dbReference type="NCBI Taxonomy" id="1198449"/>
    <lineage>
        <taxon>Archaea</taxon>
        <taxon>Thermoproteota</taxon>
        <taxon>Thermoprotei</taxon>
        <taxon>Desulfurococcales</taxon>
        <taxon>Desulfurococcaceae</taxon>
        <taxon>Aeropyrum</taxon>
    </lineage>
</organism>
<evidence type="ECO:0000256" key="5">
    <source>
        <dbReference type="ARBA" id="ARBA00023014"/>
    </source>
</evidence>
<dbReference type="Proteomes" id="UP000016887">
    <property type="component" value="Chromosome"/>
</dbReference>
<dbReference type="InterPro" id="IPR051269">
    <property type="entry name" value="Fe-S_cluster_ET"/>
</dbReference>
<evidence type="ECO:0000313" key="7">
    <source>
        <dbReference type="Proteomes" id="UP000016887"/>
    </source>
</evidence>
<dbReference type="EMBL" id="AP012489">
    <property type="protein sequence ID" value="BAN89549.1"/>
    <property type="molecule type" value="Genomic_DNA"/>
</dbReference>
<accession>U3TDW3</accession>
<reference evidence="6 7" key="1">
    <citation type="journal article" date="2013" name="Appl. Environ. Microbiol.">
        <title>Variation of the Virus-Related Elements within Syntenic Genomes of the Hyperthermophilic Archaeon Aeropyrum.</title>
        <authorList>
            <person name="Daifuku T."/>
            <person name="Yoshida T."/>
            <person name="Kitamura T."/>
            <person name="Kawaichi S."/>
            <person name="Inoue T."/>
            <person name="Nomura K."/>
            <person name="Yoshida Y."/>
            <person name="Kuno S."/>
            <person name="Sako Y."/>
        </authorList>
    </citation>
    <scope>NUCLEOTIDE SEQUENCE [LARGE SCALE GENOMIC DNA]</scope>
    <source>
        <strain evidence="6 7">SY1</strain>
    </source>
</reference>
<dbReference type="GO" id="GO:0046872">
    <property type="term" value="F:metal ion binding"/>
    <property type="evidence" value="ECO:0007669"/>
    <property type="project" value="UniProtKB-KW"/>
</dbReference>
<keyword evidence="2" id="KW-0479">Metal-binding</keyword>
<dbReference type="Pfam" id="PF13459">
    <property type="entry name" value="Fer4_15"/>
    <property type="match status" value="1"/>
</dbReference>
<evidence type="ECO:0000313" key="6">
    <source>
        <dbReference type="EMBL" id="BAN89549.1"/>
    </source>
</evidence>
<gene>
    <name evidence="6" type="primary">fdxA</name>
    <name evidence="6" type="ORF">ACAM_0080</name>
</gene>
<dbReference type="PANTHER" id="PTHR36923">
    <property type="entry name" value="FERREDOXIN"/>
    <property type="match status" value="1"/>
</dbReference>
<dbReference type="SUPFAM" id="SSF54862">
    <property type="entry name" value="4Fe-4S ferredoxins"/>
    <property type="match status" value="1"/>
</dbReference>
<evidence type="ECO:0000256" key="1">
    <source>
        <dbReference type="ARBA" id="ARBA00022448"/>
    </source>
</evidence>
<dbReference type="OrthoDB" id="5583at2157"/>
<keyword evidence="4" id="KW-0408">Iron</keyword>
<dbReference type="PANTHER" id="PTHR36923:SF3">
    <property type="entry name" value="FERREDOXIN"/>
    <property type="match status" value="1"/>
</dbReference>
<keyword evidence="5" id="KW-0411">Iron-sulfur</keyword>
<protein>
    <submittedName>
        <fullName evidence="6">Ferredoxin</fullName>
    </submittedName>
</protein>
<dbReference type="AlphaFoldDB" id="U3TDW3"/>
<proteinExistence type="predicted"/>
<evidence type="ECO:0000256" key="4">
    <source>
        <dbReference type="ARBA" id="ARBA00023004"/>
    </source>
</evidence>